<dbReference type="CDD" id="cd00086">
    <property type="entry name" value="homeodomain"/>
    <property type="match status" value="1"/>
</dbReference>
<feature type="compositionally biased region" description="Basic residues" evidence="14">
    <location>
        <begin position="271"/>
        <end position="280"/>
    </location>
</feature>
<organism evidence="16 17">
    <name type="scientific">Gryllus longicercus</name>
    <dbReference type="NCBI Taxonomy" id="2509291"/>
    <lineage>
        <taxon>Eukaryota</taxon>
        <taxon>Metazoa</taxon>
        <taxon>Ecdysozoa</taxon>
        <taxon>Arthropoda</taxon>
        <taxon>Hexapoda</taxon>
        <taxon>Insecta</taxon>
        <taxon>Pterygota</taxon>
        <taxon>Neoptera</taxon>
        <taxon>Polyneoptera</taxon>
        <taxon>Orthoptera</taxon>
        <taxon>Ensifera</taxon>
        <taxon>Gryllidea</taxon>
        <taxon>Grylloidea</taxon>
        <taxon>Gryllidae</taxon>
        <taxon>Gryllinae</taxon>
        <taxon>Gryllus</taxon>
    </lineage>
</organism>
<name>A0AAN9VVV1_9ORTH</name>
<keyword evidence="6 12" id="KW-0238">DNA-binding</keyword>
<evidence type="ECO:0000256" key="8">
    <source>
        <dbReference type="ARBA" id="ARBA00023163"/>
    </source>
</evidence>
<comment type="similarity">
    <text evidence="10">Belongs to the paired homeobox family. Unc-4 subfamily.</text>
</comment>
<evidence type="ECO:0000256" key="4">
    <source>
        <dbReference type="ARBA" id="ARBA00022902"/>
    </source>
</evidence>
<feature type="compositionally biased region" description="Acidic residues" evidence="14">
    <location>
        <begin position="377"/>
        <end position="393"/>
    </location>
</feature>
<dbReference type="Proteomes" id="UP001378592">
    <property type="component" value="Unassembled WGS sequence"/>
</dbReference>
<accession>A0AAN9VVV1</accession>
<feature type="compositionally biased region" description="Pro residues" evidence="14">
    <location>
        <begin position="19"/>
        <end position="33"/>
    </location>
</feature>
<proteinExistence type="inferred from homology"/>
<evidence type="ECO:0000256" key="6">
    <source>
        <dbReference type="ARBA" id="ARBA00023125"/>
    </source>
</evidence>
<reference evidence="16 17" key="1">
    <citation type="submission" date="2024-03" db="EMBL/GenBank/DDBJ databases">
        <title>The genome assembly and annotation of the cricket Gryllus longicercus Weissman &amp; Gray.</title>
        <authorList>
            <person name="Szrajer S."/>
            <person name="Gray D."/>
            <person name="Ylla G."/>
        </authorList>
    </citation>
    <scope>NUCLEOTIDE SEQUENCE [LARGE SCALE GENOMIC DNA]</scope>
    <source>
        <strain evidence="16">DAG 2021-001</strain>
        <tissue evidence="16">Whole body minus gut</tissue>
    </source>
</reference>
<dbReference type="InterPro" id="IPR001356">
    <property type="entry name" value="HD"/>
</dbReference>
<dbReference type="GO" id="GO:1990837">
    <property type="term" value="F:sequence-specific double-stranded DNA binding"/>
    <property type="evidence" value="ECO:0007669"/>
    <property type="project" value="TreeGrafter"/>
</dbReference>
<feature type="region of interest" description="Disordered" evidence="14">
    <location>
        <begin position="133"/>
        <end position="220"/>
    </location>
</feature>
<dbReference type="GO" id="GO:0007399">
    <property type="term" value="P:nervous system development"/>
    <property type="evidence" value="ECO:0007669"/>
    <property type="project" value="UniProtKB-KW"/>
</dbReference>
<evidence type="ECO:0000256" key="11">
    <source>
        <dbReference type="ARBA" id="ARBA00069290"/>
    </source>
</evidence>
<dbReference type="PROSITE" id="PS50071">
    <property type="entry name" value="HOMEOBOX_2"/>
    <property type="match status" value="1"/>
</dbReference>
<comment type="caution">
    <text evidence="16">The sequence shown here is derived from an EMBL/GenBank/DDBJ whole genome shotgun (WGS) entry which is preliminary data.</text>
</comment>
<dbReference type="GO" id="GO:0000981">
    <property type="term" value="F:DNA-binding transcription factor activity, RNA polymerase II-specific"/>
    <property type="evidence" value="ECO:0007669"/>
    <property type="project" value="InterPro"/>
</dbReference>
<keyword evidence="17" id="KW-1185">Reference proteome</keyword>
<dbReference type="GO" id="GO:0005634">
    <property type="term" value="C:nucleus"/>
    <property type="evidence" value="ECO:0007669"/>
    <property type="project" value="UniProtKB-SubCell"/>
</dbReference>
<dbReference type="Gene3D" id="1.10.10.60">
    <property type="entry name" value="Homeodomain-like"/>
    <property type="match status" value="1"/>
</dbReference>
<evidence type="ECO:0000256" key="2">
    <source>
        <dbReference type="ARBA" id="ARBA00022473"/>
    </source>
</evidence>
<dbReference type="Pfam" id="PF00046">
    <property type="entry name" value="Homeodomain"/>
    <property type="match status" value="1"/>
</dbReference>
<keyword evidence="3" id="KW-0221">Differentiation</keyword>
<dbReference type="InterPro" id="IPR017970">
    <property type="entry name" value="Homeobox_CS"/>
</dbReference>
<feature type="compositionally biased region" description="Pro residues" evidence="14">
    <location>
        <begin position="134"/>
        <end position="165"/>
    </location>
</feature>
<dbReference type="SUPFAM" id="SSF46689">
    <property type="entry name" value="Homeodomain-like"/>
    <property type="match status" value="1"/>
</dbReference>
<sequence>MTLVMDRRCFDPASLPSGYAPPPPPPPAAPTAGPPGGGWGGFAPTSAASTAGLSAAAAAAAAVASHMAPPPPSFLPGLSPHLTAFQYALLLQHRYQQRYAAAAAAAAAAVNGFHPHKAAAAAGGGAGGCEYLGGPPPPGAPPPPGPPPPAPAAPRPARPPPPPFPEALLRLADVGGGSGGGGGGGVREDDAPRAADGSRDAGLGDGSDDPNSSKRRRSRTNFNSWQLEELERAFLASHYPDVFMREALAMRLDLKESRVAVWFQNRRAKWRKKEHTKKGPGRPAHNAHPQTCSGEPIPEEELRRKEAERREKKLLKALERQQRKLQAKGIAVDLATLRREWEAKHAPPPRDHASSAATCGSPLPGQSPPLPAADADGANDSDEDINITDDDDVVLALPAPPPPPPPAPAPPHPAHRPPEEVTASAPKRPSAFSIESLLSHEDTRAQGQ</sequence>
<dbReference type="EMBL" id="JAZDUA010000052">
    <property type="protein sequence ID" value="KAK7870801.1"/>
    <property type="molecule type" value="Genomic_DNA"/>
</dbReference>
<evidence type="ECO:0000256" key="12">
    <source>
        <dbReference type="PROSITE-ProRule" id="PRU00108"/>
    </source>
</evidence>
<feature type="compositionally biased region" description="Basic and acidic residues" evidence="14">
    <location>
        <begin position="343"/>
        <end position="353"/>
    </location>
</feature>
<evidence type="ECO:0000313" key="17">
    <source>
        <dbReference type="Proteomes" id="UP001378592"/>
    </source>
</evidence>
<feature type="compositionally biased region" description="Pro residues" evidence="14">
    <location>
        <begin position="398"/>
        <end position="412"/>
    </location>
</feature>
<dbReference type="SMART" id="SM00389">
    <property type="entry name" value="HOX"/>
    <property type="match status" value="1"/>
</dbReference>
<comment type="subcellular location">
    <subcellularLocation>
        <location evidence="1 12 13">Nucleus</location>
    </subcellularLocation>
</comment>
<dbReference type="GO" id="GO:0030154">
    <property type="term" value="P:cell differentiation"/>
    <property type="evidence" value="ECO:0007669"/>
    <property type="project" value="UniProtKB-KW"/>
</dbReference>
<evidence type="ECO:0000256" key="13">
    <source>
        <dbReference type="RuleBase" id="RU000682"/>
    </source>
</evidence>
<dbReference type="PANTHER" id="PTHR46799:SF1">
    <property type="entry name" value="HOMEOBOX PROTEIN UNC-4 HOMOLOG"/>
    <property type="match status" value="1"/>
</dbReference>
<feature type="compositionally biased region" description="Basic and acidic residues" evidence="14">
    <location>
        <begin position="186"/>
        <end position="199"/>
    </location>
</feature>
<feature type="region of interest" description="Disordered" evidence="14">
    <location>
        <begin position="14"/>
        <end position="44"/>
    </location>
</feature>
<gene>
    <name evidence="16" type="ORF">R5R35_005464</name>
</gene>
<protein>
    <recommendedName>
        <fullName evidence="11">Homeobox protein unc-4</fullName>
    </recommendedName>
</protein>
<evidence type="ECO:0000259" key="15">
    <source>
        <dbReference type="PROSITE" id="PS50071"/>
    </source>
</evidence>
<evidence type="ECO:0000256" key="9">
    <source>
        <dbReference type="ARBA" id="ARBA00023242"/>
    </source>
</evidence>
<dbReference type="FunFam" id="1.10.10.60:FF:000057">
    <property type="entry name" value="Short stature homeobox 2"/>
    <property type="match status" value="1"/>
</dbReference>
<evidence type="ECO:0000313" key="16">
    <source>
        <dbReference type="EMBL" id="KAK7870801.1"/>
    </source>
</evidence>
<feature type="region of interest" description="Disordered" evidence="14">
    <location>
        <begin position="343"/>
        <end position="448"/>
    </location>
</feature>
<keyword evidence="5" id="KW-0805">Transcription regulation</keyword>
<evidence type="ECO:0000256" key="7">
    <source>
        <dbReference type="ARBA" id="ARBA00023155"/>
    </source>
</evidence>
<feature type="domain" description="Homeobox" evidence="15">
    <location>
        <begin position="213"/>
        <end position="273"/>
    </location>
</feature>
<feature type="region of interest" description="Disordered" evidence="14">
    <location>
        <begin position="271"/>
        <end position="309"/>
    </location>
</feature>
<evidence type="ECO:0000256" key="5">
    <source>
        <dbReference type="ARBA" id="ARBA00023015"/>
    </source>
</evidence>
<dbReference type="PROSITE" id="PS00027">
    <property type="entry name" value="HOMEOBOX_1"/>
    <property type="match status" value="1"/>
</dbReference>
<keyword evidence="7 12" id="KW-0371">Homeobox</keyword>
<keyword evidence="4" id="KW-0524">Neurogenesis</keyword>
<dbReference type="AlphaFoldDB" id="A0AAN9VVV1"/>
<evidence type="ECO:0000256" key="10">
    <source>
        <dbReference type="ARBA" id="ARBA00038351"/>
    </source>
</evidence>
<keyword evidence="8" id="KW-0804">Transcription</keyword>
<evidence type="ECO:0000256" key="1">
    <source>
        <dbReference type="ARBA" id="ARBA00004123"/>
    </source>
</evidence>
<feature type="compositionally biased region" description="Gly residues" evidence="14">
    <location>
        <begin position="174"/>
        <end position="185"/>
    </location>
</feature>
<dbReference type="InterPro" id="IPR009057">
    <property type="entry name" value="Homeodomain-like_sf"/>
</dbReference>
<keyword evidence="9 12" id="KW-0539">Nucleus</keyword>
<feature type="compositionally biased region" description="Basic and acidic residues" evidence="14">
    <location>
        <begin position="438"/>
        <end position="448"/>
    </location>
</feature>
<feature type="DNA-binding region" description="Homeobox" evidence="12">
    <location>
        <begin position="215"/>
        <end position="274"/>
    </location>
</feature>
<keyword evidence="2" id="KW-0217">Developmental protein</keyword>
<feature type="compositionally biased region" description="Basic and acidic residues" evidence="14">
    <location>
        <begin position="300"/>
        <end position="309"/>
    </location>
</feature>
<evidence type="ECO:0000256" key="3">
    <source>
        <dbReference type="ARBA" id="ARBA00022782"/>
    </source>
</evidence>
<dbReference type="PANTHER" id="PTHR46799">
    <property type="entry name" value="HOMEOBOX PROTEIN UNC-4 HOMOLOG"/>
    <property type="match status" value="1"/>
</dbReference>
<evidence type="ECO:0000256" key="14">
    <source>
        <dbReference type="SAM" id="MobiDB-lite"/>
    </source>
</evidence>